<evidence type="ECO:0000256" key="1">
    <source>
        <dbReference type="ARBA" id="ARBA00004651"/>
    </source>
</evidence>
<feature type="transmembrane region" description="Helical" evidence="9">
    <location>
        <begin position="240"/>
        <end position="259"/>
    </location>
</feature>
<feature type="domain" description="Protein translocase subunit SecDF P1" evidence="11">
    <location>
        <begin position="65"/>
        <end position="120"/>
    </location>
</feature>
<dbReference type="Pfam" id="PF21760">
    <property type="entry name" value="SecD_1st"/>
    <property type="match status" value="1"/>
</dbReference>
<comment type="subcellular location">
    <subcellularLocation>
        <location evidence="1 9">Cell membrane</location>
        <topology evidence="1 9">Multi-pass membrane protein</topology>
    </subcellularLocation>
</comment>
<keyword evidence="7 9" id="KW-0811">Translocation</keyword>
<dbReference type="InterPro" id="IPR005791">
    <property type="entry name" value="SecD"/>
</dbReference>
<dbReference type="InterPro" id="IPR055344">
    <property type="entry name" value="SecD_SecF_C_bact"/>
</dbReference>
<dbReference type="GO" id="GO:0005886">
    <property type="term" value="C:plasma membrane"/>
    <property type="evidence" value="ECO:0007669"/>
    <property type="project" value="UniProtKB-SubCell"/>
</dbReference>
<dbReference type="FunFam" id="1.20.1640.10:FF:000004">
    <property type="entry name" value="Protein translocase subunit SecD"/>
    <property type="match status" value="1"/>
</dbReference>
<dbReference type="InterPro" id="IPR048631">
    <property type="entry name" value="SecD_1st"/>
</dbReference>
<comment type="caution">
    <text evidence="9">Lacks conserved residue(s) required for the propagation of feature annotation.</text>
</comment>
<feature type="transmembrane region" description="Helical" evidence="9">
    <location>
        <begin position="290"/>
        <end position="314"/>
    </location>
</feature>
<dbReference type="Gene3D" id="3.30.70.3220">
    <property type="match status" value="1"/>
</dbReference>
<feature type="domain" description="SecDF P1 head subdomain" evidence="12">
    <location>
        <begin position="122"/>
        <end position="218"/>
    </location>
</feature>
<comment type="function">
    <text evidence="9">Part of the Sec protein translocase complex. Interacts with the SecYEG preprotein conducting channel. SecDF uses the proton motive force (PMF) to complete protein translocation after the ATP-dependent function of SecA.</text>
</comment>
<evidence type="ECO:0000256" key="9">
    <source>
        <dbReference type="HAMAP-Rule" id="MF_01463"/>
    </source>
</evidence>
<dbReference type="HAMAP" id="MF_01463_B">
    <property type="entry name" value="SecD_B"/>
    <property type="match status" value="1"/>
</dbReference>
<dbReference type="Pfam" id="PF22599">
    <property type="entry name" value="SecDF_P1_head"/>
    <property type="match status" value="1"/>
</dbReference>
<dbReference type="InterPro" id="IPR054384">
    <property type="entry name" value="SecDF_P1_head"/>
</dbReference>
<feature type="transmembrane region" description="Helical" evidence="9">
    <location>
        <begin position="363"/>
        <end position="386"/>
    </location>
</feature>
<keyword evidence="14" id="KW-1185">Reference proteome</keyword>
<dbReference type="Gene3D" id="1.20.1640.10">
    <property type="entry name" value="Multidrug efflux transporter AcrB transmembrane domain"/>
    <property type="match status" value="1"/>
</dbReference>
<dbReference type="GO" id="GO:0043952">
    <property type="term" value="P:protein transport by the Sec complex"/>
    <property type="evidence" value="ECO:0007669"/>
    <property type="project" value="UniProtKB-UniRule"/>
</dbReference>
<feature type="transmembrane region" description="Helical" evidence="9">
    <location>
        <begin position="264"/>
        <end position="284"/>
    </location>
</feature>
<reference evidence="13 14" key="1">
    <citation type="submission" date="2019-07" db="EMBL/GenBank/DDBJ databases">
        <title>Whole genome shotgun sequence of Aneurinibacillus danicus NBRC 102444.</title>
        <authorList>
            <person name="Hosoyama A."/>
            <person name="Uohara A."/>
            <person name="Ohji S."/>
            <person name="Ichikawa N."/>
        </authorList>
    </citation>
    <scope>NUCLEOTIDE SEQUENCE [LARGE SCALE GENOMIC DNA]</scope>
    <source>
        <strain evidence="13 14">NBRC 102444</strain>
    </source>
</reference>
<dbReference type="EMBL" id="BJXX01000022">
    <property type="protein sequence ID" value="GEN33077.1"/>
    <property type="molecule type" value="Genomic_DNA"/>
</dbReference>
<dbReference type="AlphaFoldDB" id="A0A511V2D1"/>
<evidence type="ECO:0000256" key="2">
    <source>
        <dbReference type="ARBA" id="ARBA00022448"/>
    </source>
</evidence>
<dbReference type="InterPro" id="IPR022813">
    <property type="entry name" value="SecD/SecF_arch_bac"/>
</dbReference>
<comment type="similarity">
    <text evidence="9">Belongs to the SecD/SecF family. SecD subfamily.</text>
</comment>
<evidence type="ECO:0000256" key="7">
    <source>
        <dbReference type="ARBA" id="ARBA00023010"/>
    </source>
</evidence>
<keyword evidence="2 9" id="KW-0813">Transport</keyword>
<protein>
    <recommendedName>
        <fullName evidence="9">Protein translocase subunit SecD</fullName>
    </recommendedName>
</protein>
<keyword evidence="4 9" id="KW-0812">Transmembrane</keyword>
<feature type="transmembrane region" description="Helical" evidence="9">
    <location>
        <begin position="335"/>
        <end position="357"/>
    </location>
</feature>
<evidence type="ECO:0000313" key="14">
    <source>
        <dbReference type="Proteomes" id="UP000321157"/>
    </source>
</evidence>
<feature type="domain" description="Protein export membrane protein SecD/SecF C-terminal" evidence="10">
    <location>
        <begin position="223"/>
        <end position="381"/>
    </location>
</feature>
<evidence type="ECO:0000259" key="11">
    <source>
        <dbReference type="Pfam" id="PF21760"/>
    </source>
</evidence>
<organism evidence="13 14">
    <name type="scientific">Aneurinibacillus danicus</name>
    <dbReference type="NCBI Taxonomy" id="267746"/>
    <lineage>
        <taxon>Bacteria</taxon>
        <taxon>Bacillati</taxon>
        <taxon>Bacillota</taxon>
        <taxon>Bacilli</taxon>
        <taxon>Bacillales</taxon>
        <taxon>Paenibacillaceae</taxon>
        <taxon>Aneurinibacillus group</taxon>
        <taxon>Aneurinibacillus</taxon>
    </lineage>
</organism>
<evidence type="ECO:0000256" key="5">
    <source>
        <dbReference type="ARBA" id="ARBA00022927"/>
    </source>
</evidence>
<dbReference type="NCBIfam" id="TIGR00916">
    <property type="entry name" value="2A0604s01"/>
    <property type="match status" value="1"/>
</dbReference>
<dbReference type="PANTHER" id="PTHR30081:SF1">
    <property type="entry name" value="PROTEIN TRANSLOCASE SUBUNIT SECD"/>
    <property type="match status" value="1"/>
</dbReference>
<dbReference type="RefSeq" id="WP_146808376.1">
    <property type="nucleotide sequence ID" value="NZ_BJXX01000022.1"/>
</dbReference>
<evidence type="ECO:0000259" key="12">
    <source>
        <dbReference type="Pfam" id="PF22599"/>
    </source>
</evidence>
<dbReference type="PANTHER" id="PTHR30081">
    <property type="entry name" value="PROTEIN-EXPORT MEMBRANE PROTEIN SEC"/>
    <property type="match status" value="1"/>
</dbReference>
<dbReference type="Pfam" id="PF02355">
    <property type="entry name" value="SecD_SecF_C"/>
    <property type="match status" value="1"/>
</dbReference>
<name>A0A511V2D1_9BACL</name>
<dbReference type="GO" id="GO:0006605">
    <property type="term" value="P:protein targeting"/>
    <property type="evidence" value="ECO:0007669"/>
    <property type="project" value="UniProtKB-UniRule"/>
</dbReference>
<dbReference type="GO" id="GO:0015450">
    <property type="term" value="F:protein-transporting ATPase activity"/>
    <property type="evidence" value="ECO:0007669"/>
    <property type="project" value="InterPro"/>
</dbReference>
<keyword evidence="3 9" id="KW-1003">Cell membrane</keyword>
<dbReference type="OrthoDB" id="9805019at2"/>
<evidence type="ECO:0000256" key="6">
    <source>
        <dbReference type="ARBA" id="ARBA00022989"/>
    </source>
</evidence>
<proteinExistence type="inferred from homology"/>
<dbReference type="InterPro" id="IPR048634">
    <property type="entry name" value="SecD_SecF_C"/>
</dbReference>
<comment type="subunit">
    <text evidence="9">Forms a complex with SecF. Part of the essential Sec protein translocation apparatus which comprises SecA, SecYEG and auxiliary proteins SecDF. Other proteins may also be involved.</text>
</comment>
<dbReference type="NCBIfam" id="TIGR01129">
    <property type="entry name" value="secD"/>
    <property type="match status" value="1"/>
</dbReference>
<dbReference type="Proteomes" id="UP000321157">
    <property type="component" value="Unassembled WGS sequence"/>
</dbReference>
<sequence>MIKWSRLVTLLVIVAVVFATVALTGKKVAMGTTLGLDLRGGFEILYEVSPLDEKQKVTKETLIDATKALDNRVNKLGIAEPEIQAEGENRIRVRLAGVTDQEKARDMIGKPANLTFRDMQGNILMSGSDLAENGAQGVLDPQTQQPVVTLQFKDPKKFANVTQKYVGQQMAIFLDEQLITAPVIQQVIPNGTAQIDGQKDIQEAKDLAAILNAGALPVKMKEVFSTSVGAKLGQEALESGIEAGVVGTLIVFLFMIVYYRMPGFIACITVVAYIYLLLLLQNLMGVTLTLPGIAAFILGIGMAVDANIIMYERIKEELRSGKSYLSALRAGSKRSLSTILDANVTSIIGALVLFYFGSSAIRGFAVTLILSILVGLLTSVAGARFLMGLAVRSNLFNKPSYYGVKERDIREL</sequence>
<keyword evidence="8 9" id="KW-0472">Membrane</keyword>
<gene>
    <name evidence="9" type="primary">secD</name>
    <name evidence="13" type="ORF">ADA01nite_05370</name>
</gene>
<evidence type="ECO:0000256" key="8">
    <source>
        <dbReference type="ARBA" id="ARBA00023136"/>
    </source>
</evidence>
<evidence type="ECO:0000256" key="4">
    <source>
        <dbReference type="ARBA" id="ARBA00022692"/>
    </source>
</evidence>
<comment type="caution">
    <text evidence="13">The sequence shown here is derived from an EMBL/GenBank/DDBJ whole genome shotgun (WGS) entry which is preliminary data.</text>
</comment>
<dbReference type="GO" id="GO:0065002">
    <property type="term" value="P:intracellular protein transmembrane transport"/>
    <property type="evidence" value="ECO:0007669"/>
    <property type="project" value="UniProtKB-UniRule"/>
</dbReference>
<accession>A0A511V2D1</accession>
<evidence type="ECO:0000313" key="13">
    <source>
        <dbReference type="EMBL" id="GEN33077.1"/>
    </source>
</evidence>
<evidence type="ECO:0000256" key="3">
    <source>
        <dbReference type="ARBA" id="ARBA00022475"/>
    </source>
</evidence>
<keyword evidence="5 9" id="KW-0653">Protein transport</keyword>
<dbReference type="SUPFAM" id="SSF82866">
    <property type="entry name" value="Multidrug efflux transporter AcrB transmembrane domain"/>
    <property type="match status" value="1"/>
</dbReference>
<keyword evidence="6 9" id="KW-1133">Transmembrane helix</keyword>
<evidence type="ECO:0000259" key="10">
    <source>
        <dbReference type="Pfam" id="PF02355"/>
    </source>
</evidence>